<organism evidence="2 3">
    <name type="scientific">Massilia atriviolacea</name>
    <dbReference type="NCBI Taxonomy" id="2495579"/>
    <lineage>
        <taxon>Bacteria</taxon>
        <taxon>Pseudomonadati</taxon>
        <taxon>Pseudomonadota</taxon>
        <taxon>Betaproteobacteria</taxon>
        <taxon>Burkholderiales</taxon>
        <taxon>Oxalobacteraceae</taxon>
        <taxon>Telluria group</taxon>
        <taxon>Massilia</taxon>
    </lineage>
</organism>
<keyword evidence="1" id="KW-0732">Signal</keyword>
<dbReference type="RefSeq" id="WP_126077606.1">
    <property type="nucleotide sequence ID" value="NZ_CP051166.1"/>
</dbReference>
<keyword evidence="3" id="KW-1185">Reference proteome</keyword>
<dbReference type="OrthoDB" id="8537668at2"/>
<dbReference type="AlphaFoldDB" id="A0A430HD37"/>
<dbReference type="EMBL" id="RXLQ01000026">
    <property type="protein sequence ID" value="RSZ55434.1"/>
    <property type="molecule type" value="Genomic_DNA"/>
</dbReference>
<accession>A0A430HD37</accession>
<evidence type="ECO:0008006" key="4">
    <source>
        <dbReference type="Google" id="ProtNLM"/>
    </source>
</evidence>
<protein>
    <recommendedName>
        <fullName evidence="4">Pilus assembly protein</fullName>
    </recommendedName>
</protein>
<gene>
    <name evidence="2" type="ORF">EJB06_29555</name>
</gene>
<comment type="caution">
    <text evidence="2">The sequence shown here is derived from an EMBL/GenBank/DDBJ whole genome shotgun (WGS) entry which is preliminary data.</text>
</comment>
<evidence type="ECO:0000313" key="2">
    <source>
        <dbReference type="EMBL" id="RSZ55434.1"/>
    </source>
</evidence>
<dbReference type="PROSITE" id="PS51257">
    <property type="entry name" value="PROKAR_LIPOPROTEIN"/>
    <property type="match status" value="1"/>
</dbReference>
<evidence type="ECO:0000313" key="3">
    <source>
        <dbReference type="Proteomes" id="UP000278085"/>
    </source>
</evidence>
<evidence type="ECO:0000256" key="1">
    <source>
        <dbReference type="SAM" id="SignalP"/>
    </source>
</evidence>
<feature type="signal peptide" evidence="1">
    <location>
        <begin position="1"/>
        <end position="25"/>
    </location>
</feature>
<dbReference type="Proteomes" id="UP000278085">
    <property type="component" value="Unassembled WGS sequence"/>
</dbReference>
<name>A0A430HD37_9BURK</name>
<proteinExistence type="predicted"/>
<feature type="chain" id="PRO_5019176982" description="Pilus assembly protein" evidence="1">
    <location>
        <begin position="26"/>
        <end position="93"/>
    </location>
</feature>
<sequence length="93" mass="9642">MNRAIFYAALALLALLILLAGCASAPRYDARFGDAVRQARSAMTIDPQAGGKAPLPSGIDGQAAREAMARYQDSFKTPPPVVTVINAGGPAAR</sequence>
<reference evidence="2 3" key="1">
    <citation type="submission" date="2018-12" db="EMBL/GenBank/DDBJ databases">
        <authorList>
            <person name="Yang E."/>
        </authorList>
    </citation>
    <scope>NUCLEOTIDE SEQUENCE [LARGE SCALE GENOMIC DNA]</scope>
    <source>
        <strain evidence="2 3">SOD</strain>
    </source>
</reference>